<feature type="region of interest" description="Disordered" evidence="1">
    <location>
        <begin position="543"/>
        <end position="567"/>
    </location>
</feature>
<dbReference type="EMBL" id="CP144544">
    <property type="protein sequence ID" value="WVW84327.1"/>
    <property type="molecule type" value="Genomic_DNA"/>
</dbReference>
<gene>
    <name evidence="2" type="ORF">I302_05485</name>
    <name evidence="3" type="ORF">I302_106361</name>
</gene>
<dbReference type="Proteomes" id="UP000092730">
    <property type="component" value="Chromosome 4"/>
</dbReference>
<reference evidence="3" key="4">
    <citation type="submission" date="2024-02" db="EMBL/GenBank/DDBJ databases">
        <title>Comparative genomics of Cryptococcus and Kwoniella reveals pathogenesis evolution and contrasting modes of karyotype evolution via chromosome fusion or intercentromeric recombination.</title>
        <authorList>
            <person name="Coelho M.A."/>
            <person name="David-Palma M."/>
            <person name="Shea T."/>
            <person name="Bowers K."/>
            <person name="McGinley-Smith S."/>
            <person name="Mohammad A.W."/>
            <person name="Gnirke A."/>
            <person name="Yurkov A.M."/>
            <person name="Nowrousian M."/>
            <person name="Sun S."/>
            <person name="Cuomo C.A."/>
            <person name="Heitman J."/>
        </authorList>
    </citation>
    <scope>NUCLEOTIDE SEQUENCE</scope>
    <source>
        <strain evidence="3">CBS 10118</strain>
    </source>
</reference>
<reference evidence="2" key="1">
    <citation type="submission" date="2013-07" db="EMBL/GenBank/DDBJ databases">
        <title>The Genome Sequence of Cryptococcus bestiolae CBS10118.</title>
        <authorList>
            <consortium name="The Broad Institute Genome Sequencing Platform"/>
            <person name="Cuomo C."/>
            <person name="Litvintseva A."/>
            <person name="Chen Y."/>
            <person name="Heitman J."/>
            <person name="Sun S."/>
            <person name="Springer D."/>
            <person name="Dromer F."/>
            <person name="Young S.K."/>
            <person name="Zeng Q."/>
            <person name="Gargeya S."/>
            <person name="Fitzgerald M."/>
            <person name="Abouelleil A."/>
            <person name="Alvarado L."/>
            <person name="Berlin A.M."/>
            <person name="Chapman S.B."/>
            <person name="Dewar J."/>
            <person name="Goldberg J."/>
            <person name="Griggs A."/>
            <person name="Gujja S."/>
            <person name="Hansen M."/>
            <person name="Howarth C."/>
            <person name="Imamovic A."/>
            <person name="Larimer J."/>
            <person name="McCowan C."/>
            <person name="Murphy C."/>
            <person name="Pearson M."/>
            <person name="Priest M."/>
            <person name="Roberts A."/>
            <person name="Saif S."/>
            <person name="Shea T."/>
            <person name="Sykes S."/>
            <person name="Wortman J."/>
            <person name="Nusbaum C."/>
            <person name="Birren B."/>
        </authorList>
    </citation>
    <scope>NUCLEOTIDE SEQUENCE [LARGE SCALE GENOMIC DNA]</scope>
    <source>
        <strain evidence="2">CBS 10118</strain>
    </source>
</reference>
<reference evidence="3" key="2">
    <citation type="submission" date="2013-07" db="EMBL/GenBank/DDBJ databases">
        <authorList>
            <consortium name="The Broad Institute Genome Sequencing Platform"/>
            <person name="Cuomo C."/>
            <person name="Litvintseva A."/>
            <person name="Chen Y."/>
            <person name="Heitman J."/>
            <person name="Sun S."/>
            <person name="Springer D."/>
            <person name="Dromer F."/>
            <person name="Young S.K."/>
            <person name="Zeng Q."/>
            <person name="Gargeya S."/>
            <person name="Fitzgerald M."/>
            <person name="Abouelleil A."/>
            <person name="Alvarado L."/>
            <person name="Berlin A.M."/>
            <person name="Chapman S.B."/>
            <person name="Dewar J."/>
            <person name="Goldberg J."/>
            <person name="Griggs A."/>
            <person name="Gujja S."/>
            <person name="Hansen M."/>
            <person name="Howarth C."/>
            <person name="Imamovic A."/>
            <person name="Larimer J."/>
            <person name="McCowan C."/>
            <person name="Murphy C."/>
            <person name="Pearson M."/>
            <person name="Priest M."/>
            <person name="Roberts A."/>
            <person name="Saif S."/>
            <person name="Shea T."/>
            <person name="Sykes S."/>
            <person name="Wortman J."/>
            <person name="Nusbaum C."/>
            <person name="Birren B."/>
        </authorList>
    </citation>
    <scope>NUCLEOTIDE SEQUENCE</scope>
    <source>
        <strain evidence="3">CBS 10118</strain>
    </source>
</reference>
<name>A0A1B9G3S6_9TREE</name>
<evidence type="ECO:0000313" key="4">
    <source>
        <dbReference type="Proteomes" id="UP000092730"/>
    </source>
</evidence>
<feature type="compositionally biased region" description="Gly residues" evidence="1">
    <location>
        <begin position="543"/>
        <end position="552"/>
    </location>
</feature>
<protein>
    <submittedName>
        <fullName evidence="2">Uncharacterized protein</fullName>
    </submittedName>
</protein>
<proteinExistence type="predicted"/>
<evidence type="ECO:0000313" key="2">
    <source>
        <dbReference type="EMBL" id="OCF25661.1"/>
    </source>
</evidence>
<dbReference type="EMBL" id="KI894021">
    <property type="protein sequence ID" value="OCF25661.1"/>
    <property type="molecule type" value="Genomic_DNA"/>
</dbReference>
<dbReference type="STRING" id="1296100.A0A1B9G3S6"/>
<keyword evidence="4" id="KW-1185">Reference proteome</keyword>
<evidence type="ECO:0000313" key="3">
    <source>
        <dbReference type="EMBL" id="WVW84327.1"/>
    </source>
</evidence>
<reference evidence="2" key="3">
    <citation type="submission" date="2014-01" db="EMBL/GenBank/DDBJ databases">
        <title>Evolution of pathogenesis and genome organization in the Tremellales.</title>
        <authorList>
            <person name="Cuomo C."/>
            <person name="Litvintseva A."/>
            <person name="Heitman J."/>
            <person name="Chen Y."/>
            <person name="Sun S."/>
            <person name="Springer D."/>
            <person name="Dromer F."/>
            <person name="Young S."/>
            <person name="Zeng Q."/>
            <person name="Chapman S."/>
            <person name="Gujja S."/>
            <person name="Saif S."/>
            <person name="Birren B."/>
        </authorList>
    </citation>
    <scope>NUCLEOTIDE SEQUENCE</scope>
    <source>
        <strain evidence="2">CBS 10118</strain>
    </source>
</reference>
<organism evidence="2">
    <name type="scientific">Kwoniella bestiolae CBS 10118</name>
    <dbReference type="NCBI Taxonomy" id="1296100"/>
    <lineage>
        <taxon>Eukaryota</taxon>
        <taxon>Fungi</taxon>
        <taxon>Dikarya</taxon>
        <taxon>Basidiomycota</taxon>
        <taxon>Agaricomycotina</taxon>
        <taxon>Tremellomycetes</taxon>
        <taxon>Tremellales</taxon>
        <taxon>Cryptococcaceae</taxon>
        <taxon>Kwoniella</taxon>
    </lineage>
</organism>
<dbReference type="RefSeq" id="XP_019046731.1">
    <property type="nucleotide sequence ID" value="XM_019192101.1"/>
</dbReference>
<dbReference type="VEuPathDB" id="FungiDB:I302_05485"/>
<sequence length="567" mass="61579">MPPSLIYHDLNATLYPTNTENETLLVVRFNGPTRISSVRIIPEGVGLGNLGDGVGTTYPTRFTAQLLLNISPSNPVNALASTTLEVVPSEHALDYPVDMPVGVTTRMMMFRSPAQQLSLSVYGYSGDTLNNIDKPSPSPGPTPIPQTPSSTTDFSWLYTWSGPSPSSLFSLLAESVPPQLSDRALDCLSLLAELQSESLLPILLDDTKATKYIMTIPSASATPLKERILSNAKYALHPNISTYLPPDHPLRPLGQATTKQEKHAVAMQNLPVMGLGAMSVLQNMGEDDLLRVEEGEEKSNLIRLVEYGEALVGKDDQESTRCFGKIVEILNRPFSDNMANRYLARRLPRLIVHFNMTAVDKENISKLNVLLEYSQVVLASIVELRSDIIDGKSTKVICDELAEKYLVNLHQNHPLKNVFLAQPARSPISAQEIEAPTADQRRLNRLSNSLVNPHTPTSLVHTLTPSELVSLISPELYKSLSTARQPPFGISPSIQSYEMEQGTKSFAGKVYTHHEFRRDRNDPSSMGMGLGISGMGGMGGLGVGSSAGGGGRAASRHVDSWSGGGGR</sequence>
<dbReference type="AlphaFoldDB" id="A0A1B9G3S6"/>
<feature type="region of interest" description="Disordered" evidence="1">
    <location>
        <begin position="130"/>
        <end position="149"/>
    </location>
</feature>
<dbReference type="KEGG" id="kbi:30209884"/>
<evidence type="ECO:0000256" key="1">
    <source>
        <dbReference type="SAM" id="MobiDB-lite"/>
    </source>
</evidence>
<dbReference type="GeneID" id="30209884"/>
<accession>A0A1B9G3S6</accession>
<feature type="compositionally biased region" description="Pro residues" evidence="1">
    <location>
        <begin position="136"/>
        <end position="146"/>
    </location>
</feature>
<dbReference type="OrthoDB" id="2011702at2759"/>